<keyword evidence="2" id="KW-1003">Cell membrane</keyword>
<comment type="subcellular location">
    <subcellularLocation>
        <location evidence="1">Cell membrane</location>
        <topology evidence="1">Multi-pass membrane protein</topology>
    </subcellularLocation>
</comment>
<dbReference type="AlphaFoldDB" id="A0A2S6GDN9"/>
<evidence type="ECO:0000256" key="6">
    <source>
        <dbReference type="SAM" id="MobiDB-lite"/>
    </source>
</evidence>
<feature type="region of interest" description="Disordered" evidence="6">
    <location>
        <begin position="1"/>
        <end position="55"/>
    </location>
</feature>
<keyword evidence="3 7" id="KW-0812">Transmembrane</keyword>
<evidence type="ECO:0008006" key="10">
    <source>
        <dbReference type="Google" id="ProtNLM"/>
    </source>
</evidence>
<dbReference type="Proteomes" id="UP000239203">
    <property type="component" value="Unassembled WGS sequence"/>
</dbReference>
<gene>
    <name evidence="8" type="ORF">CLV40_12933</name>
</gene>
<organism evidence="8 9">
    <name type="scientific">Actinokineospora auranticolor</name>
    <dbReference type="NCBI Taxonomy" id="155976"/>
    <lineage>
        <taxon>Bacteria</taxon>
        <taxon>Bacillati</taxon>
        <taxon>Actinomycetota</taxon>
        <taxon>Actinomycetes</taxon>
        <taxon>Pseudonocardiales</taxon>
        <taxon>Pseudonocardiaceae</taxon>
        <taxon>Actinokineospora</taxon>
    </lineage>
</organism>
<reference evidence="8 9" key="1">
    <citation type="submission" date="2018-02" db="EMBL/GenBank/DDBJ databases">
        <title>Genomic Encyclopedia of Archaeal and Bacterial Type Strains, Phase II (KMG-II): from individual species to whole genera.</title>
        <authorList>
            <person name="Goeker M."/>
        </authorList>
    </citation>
    <scope>NUCLEOTIDE SEQUENCE [LARGE SCALE GENOMIC DNA]</scope>
    <source>
        <strain evidence="8 9">YU 961-1</strain>
    </source>
</reference>
<accession>A0A2S6GDN9</accession>
<sequence length="387" mass="40260">MTTPALASPPAPRPVTSVLGPMSIPTPATRPEPCASSQESEESRPTSGEPHSRPRALAGAVRSTLVVLALVAAGWFAVRSLPSWSSLVEAFTAVDLPLILLAACLQVGSLWMFAKQQQALLAGFGVRVPTGSMLAITYSRSAMSMTLPAGTVVSALFAVEQYRRFGASRTTTATVTVASGVVSALGLASIYLGGLAVRWTLAQPWHTLLPALLAIGAAAAVAVHNSRTRGPARPPVRENDSSPTPPDATRTHRALVSVRAALRGMRSVPLRSWLSGLGYASANWTADLLCLITVTAAFDVTMSPVDLGLLYLGIQLVRQIPMSPGGIGVIEVSLIAGLGLLGTGIATAAAITLVYRLLSCWLVIPPGLATWFTLNTKPAAHNGNNAP</sequence>
<evidence type="ECO:0000313" key="8">
    <source>
        <dbReference type="EMBL" id="PPK63320.1"/>
    </source>
</evidence>
<name>A0A2S6GDN9_9PSEU</name>
<feature type="transmembrane region" description="Helical" evidence="7">
    <location>
        <begin position="56"/>
        <end position="78"/>
    </location>
</feature>
<feature type="transmembrane region" description="Helical" evidence="7">
    <location>
        <begin position="90"/>
        <end position="112"/>
    </location>
</feature>
<evidence type="ECO:0000313" key="9">
    <source>
        <dbReference type="Proteomes" id="UP000239203"/>
    </source>
</evidence>
<feature type="transmembrane region" description="Helical" evidence="7">
    <location>
        <begin position="334"/>
        <end position="358"/>
    </location>
</feature>
<dbReference type="InterPro" id="IPR022791">
    <property type="entry name" value="L-PG_synthase/AglD"/>
</dbReference>
<feature type="region of interest" description="Disordered" evidence="6">
    <location>
        <begin position="227"/>
        <end position="251"/>
    </location>
</feature>
<evidence type="ECO:0000256" key="3">
    <source>
        <dbReference type="ARBA" id="ARBA00022692"/>
    </source>
</evidence>
<comment type="caution">
    <text evidence="8">The sequence shown here is derived from an EMBL/GenBank/DDBJ whole genome shotgun (WGS) entry which is preliminary data.</text>
</comment>
<feature type="transmembrane region" description="Helical" evidence="7">
    <location>
        <begin position="205"/>
        <end position="223"/>
    </location>
</feature>
<dbReference type="PANTHER" id="PTHR39087">
    <property type="entry name" value="UPF0104 MEMBRANE PROTEIN MJ1595"/>
    <property type="match status" value="1"/>
</dbReference>
<evidence type="ECO:0000256" key="1">
    <source>
        <dbReference type="ARBA" id="ARBA00004651"/>
    </source>
</evidence>
<dbReference type="OrthoDB" id="3616971at2"/>
<evidence type="ECO:0000256" key="2">
    <source>
        <dbReference type="ARBA" id="ARBA00022475"/>
    </source>
</evidence>
<dbReference type="PANTHER" id="PTHR39087:SF2">
    <property type="entry name" value="UPF0104 MEMBRANE PROTEIN MJ1595"/>
    <property type="match status" value="1"/>
</dbReference>
<dbReference type="NCBIfam" id="TIGR00374">
    <property type="entry name" value="flippase-like domain"/>
    <property type="match status" value="1"/>
</dbReference>
<evidence type="ECO:0000256" key="7">
    <source>
        <dbReference type="SAM" id="Phobius"/>
    </source>
</evidence>
<dbReference type="GO" id="GO:0005886">
    <property type="term" value="C:plasma membrane"/>
    <property type="evidence" value="ECO:0007669"/>
    <property type="project" value="UniProtKB-SubCell"/>
</dbReference>
<feature type="transmembrane region" description="Helical" evidence="7">
    <location>
        <begin position="142"/>
        <end position="159"/>
    </location>
</feature>
<dbReference type="Pfam" id="PF03706">
    <property type="entry name" value="LPG_synthase_TM"/>
    <property type="match status" value="1"/>
</dbReference>
<keyword evidence="5 7" id="KW-0472">Membrane</keyword>
<protein>
    <recommendedName>
        <fullName evidence="10">Lysylphosphatidylglycerol synthase-like protein</fullName>
    </recommendedName>
</protein>
<evidence type="ECO:0000256" key="4">
    <source>
        <dbReference type="ARBA" id="ARBA00022989"/>
    </source>
</evidence>
<feature type="transmembrane region" description="Helical" evidence="7">
    <location>
        <begin position="288"/>
        <end position="314"/>
    </location>
</feature>
<feature type="transmembrane region" description="Helical" evidence="7">
    <location>
        <begin position="171"/>
        <end position="193"/>
    </location>
</feature>
<keyword evidence="9" id="KW-1185">Reference proteome</keyword>
<dbReference type="EMBL" id="PTIX01000029">
    <property type="protein sequence ID" value="PPK63320.1"/>
    <property type="molecule type" value="Genomic_DNA"/>
</dbReference>
<keyword evidence="4 7" id="KW-1133">Transmembrane helix</keyword>
<dbReference type="RefSeq" id="WP_104482808.1">
    <property type="nucleotide sequence ID" value="NZ_CP154825.1"/>
</dbReference>
<evidence type="ECO:0000256" key="5">
    <source>
        <dbReference type="ARBA" id="ARBA00023136"/>
    </source>
</evidence>
<proteinExistence type="predicted"/>